<evidence type="ECO:0000313" key="1">
    <source>
        <dbReference type="EMBL" id="KAI8422648.1"/>
    </source>
</evidence>
<dbReference type="Proteomes" id="UP001064048">
    <property type="component" value="Chromosome 10"/>
</dbReference>
<evidence type="ECO:0000313" key="2">
    <source>
        <dbReference type="Proteomes" id="UP001064048"/>
    </source>
</evidence>
<comment type="caution">
    <text evidence="1">The sequence shown here is derived from an EMBL/GenBank/DDBJ whole genome shotgun (WGS) entry which is preliminary data.</text>
</comment>
<protein>
    <submittedName>
        <fullName evidence="1">Uncharacterized protein</fullName>
    </submittedName>
</protein>
<gene>
    <name evidence="1" type="ORF">MSG28_006420</name>
</gene>
<name>A0ACC0JER6_CHOFU</name>
<organism evidence="1 2">
    <name type="scientific">Choristoneura fumiferana</name>
    <name type="common">Spruce budworm moth</name>
    <name type="synonym">Archips fumiferana</name>
    <dbReference type="NCBI Taxonomy" id="7141"/>
    <lineage>
        <taxon>Eukaryota</taxon>
        <taxon>Metazoa</taxon>
        <taxon>Ecdysozoa</taxon>
        <taxon>Arthropoda</taxon>
        <taxon>Hexapoda</taxon>
        <taxon>Insecta</taxon>
        <taxon>Pterygota</taxon>
        <taxon>Neoptera</taxon>
        <taxon>Endopterygota</taxon>
        <taxon>Lepidoptera</taxon>
        <taxon>Glossata</taxon>
        <taxon>Ditrysia</taxon>
        <taxon>Tortricoidea</taxon>
        <taxon>Tortricidae</taxon>
        <taxon>Tortricinae</taxon>
        <taxon>Choristoneura</taxon>
    </lineage>
</organism>
<accession>A0ACC0JER6</accession>
<keyword evidence="2" id="KW-1185">Reference proteome</keyword>
<dbReference type="EMBL" id="CM046110">
    <property type="protein sequence ID" value="KAI8422648.1"/>
    <property type="molecule type" value="Genomic_DNA"/>
</dbReference>
<sequence length="1386" mass="150285">MAKVDIKYTKLFINNEWVDAVSKKTFPTINPQDESVIVQVAEGDKADIDLAVQAAKKAFHRYSEWRTLDASQRGRLLLKLADLMDRDAKYLSELETLDNGKPVTQAYGEIIWAAGIVRYYAGKADKILGSTIPADGDVLSFTLKEPVGVCGSILPWNYPVPMFIWKIAPALAAGCTLVVKPAEQTPLTALALAALVKEAGFPAGVVNVVPGYGPTAGGALTHHPDVDKVAFTGSTEVGRIIMNAAAAVNLKRVTLELGGKSPLVIFNDADVDKAADIAHRAAFANAGQCCVAATRTYVQAGIYDKFVAKAAEIAQKRKVGNPYEEVEQGPQIDKEMYDKVMSYIESGKKQARCVAGGNRVGSKGFFIQPTVFADVTDDMKISREEIFGPVQSIHKFDSFEEVVDRANDSNYGLGAGVVTNDVNIALAFIRHLFINNEWVDAVSKKTFPTINPQDESVIVQVAEGDKADVDLAVAAAKKAFHRYSKWRTMDASQRGLLLLKLADLLESQARYLAELETLDCGKPVKQSEEEIYFSATVLRYYAGKADKILGNTIPADGDVLSLTLKEPVGVCGQIIPWNYPVPMLTWKIAPALAAGCTVIVKPAEQTPLTALAVAALIKEAGFPPGVVNVVPGYGPTAGAALTHHPDVDKVAFTGSTEVGRIIMGAATVANLKRVTLELGGKSALVVFNDADGERKESTNIWKLKRHNDTGNFGSLAIKKVTLRNIRERTPNSNEERGSHVNVSWNVLNARGRTVVVRAATTTEEKCPIFLCWGILYAEIGEPVGLNGEILSMSLLVIAAYLLGWLWLKITTLPALIGMLLTGILFQNVGLVHMTDQYRKLNQDLRKVALVIILTRAGLGLDAEVLKKHYAAVLQLGLLPWIVECIAIAVTTRYLLGLPWIWGFLLGSMIASVSPAVVVPCLFRLRDVGYGVSKGIPTLVLAATAIDDSVSVAVFSIILNAMFSTGSMTWNIIKGPLSIIAGVVLGSLWGAMTSIIPEKGDVYVVPLRFLALFLGGLFSLFISSLIGWSGAGPLAIVCSGFIAAFYWEQQGWAINKNPISALDPEVLKMGAICLISCLVLRVIATFLVSFGCGLNNKEKLFIGLTWMAKATVQAALGPAALDLINSGQTSGAAVADETSYANALLTKLRNPQMKKMDQRQNCLQYTCRIKIQFSTIASLHGINMFSKCHNLTMVNTQVDNGTILWREYCKSVTLIGVTTGGLECDLDLLLSTVHNLMIFCIGKKELENLKNIDQIKRDLRQCYPILDYLLESLDPDAVISPHPTLVLDLIQSILCPQAQQLQIAFRAVTCKLLADVYILVVCGATPALSQIDEIVLQCWEGYAQLIKEAKLAYPRNFPTSVTFEPCVLGILLINIYNKPNASGPVNQ</sequence>
<proteinExistence type="predicted"/>
<reference evidence="1 2" key="1">
    <citation type="journal article" date="2022" name="Genome Biol. Evol.">
        <title>The Spruce Budworm Genome: Reconstructing the Evolutionary History of Antifreeze Proteins.</title>
        <authorList>
            <person name="Beliveau C."/>
            <person name="Gagne P."/>
            <person name="Picq S."/>
            <person name="Vernygora O."/>
            <person name="Keeling C.I."/>
            <person name="Pinkney K."/>
            <person name="Doucet D."/>
            <person name="Wen F."/>
            <person name="Johnston J.S."/>
            <person name="Maaroufi H."/>
            <person name="Boyle B."/>
            <person name="Laroche J."/>
            <person name="Dewar K."/>
            <person name="Juretic N."/>
            <person name="Blackburn G."/>
            <person name="Nisole A."/>
            <person name="Brunet B."/>
            <person name="Brandao M."/>
            <person name="Lumley L."/>
            <person name="Duan J."/>
            <person name="Quan G."/>
            <person name="Lucarotti C.J."/>
            <person name="Roe A.D."/>
            <person name="Sperling F.A.H."/>
            <person name="Levesque R.C."/>
            <person name="Cusson M."/>
        </authorList>
    </citation>
    <scope>NUCLEOTIDE SEQUENCE [LARGE SCALE GENOMIC DNA]</scope>
    <source>
        <strain evidence="1">Glfc:IPQL:Cfum</strain>
    </source>
</reference>